<accession>A0A1H4AK33</accession>
<sequence length="124" mass="12943">MTTGAELIQAIEDANATPGFDTITINAPIVLEADLPQITDGLFIQGVNGAAVDGNAGAHRAIIAENIDLLSIEGVDFRALRGSAIHASDVAELVIFSVGVEQATGHGVYVYGNGTRIEKSARRR</sequence>
<name>A0A1H4AK33_9ACTO</name>
<dbReference type="SUPFAM" id="SSF51126">
    <property type="entry name" value="Pectin lyase-like"/>
    <property type="match status" value="1"/>
</dbReference>
<reference evidence="2" key="1">
    <citation type="submission" date="2016-10" db="EMBL/GenBank/DDBJ databases">
        <authorList>
            <person name="Varghese N."/>
            <person name="Submissions S."/>
        </authorList>
    </citation>
    <scope>NUCLEOTIDE SEQUENCE [LARGE SCALE GENOMIC DNA]</scope>
    <source>
        <strain evidence="2">KPR-1</strain>
    </source>
</reference>
<proteinExistence type="predicted"/>
<gene>
    <name evidence="1" type="ORF">SAMN02910418_01414</name>
</gene>
<keyword evidence="2" id="KW-1185">Reference proteome</keyword>
<dbReference type="AlphaFoldDB" id="A0A1H4AK33"/>
<organism evidence="1 2">
    <name type="scientific">Bowdeniella nasicola</name>
    <dbReference type="NCBI Taxonomy" id="208480"/>
    <lineage>
        <taxon>Bacteria</taxon>
        <taxon>Bacillati</taxon>
        <taxon>Actinomycetota</taxon>
        <taxon>Actinomycetes</taxon>
        <taxon>Actinomycetales</taxon>
        <taxon>Actinomycetaceae</taxon>
        <taxon>Bowdeniella</taxon>
    </lineage>
</organism>
<dbReference type="InterPro" id="IPR011050">
    <property type="entry name" value="Pectin_lyase_fold/virulence"/>
</dbReference>
<dbReference type="EMBL" id="FNQV01000008">
    <property type="protein sequence ID" value="SEA36012.1"/>
    <property type="molecule type" value="Genomic_DNA"/>
</dbReference>
<evidence type="ECO:0000313" key="2">
    <source>
        <dbReference type="Proteomes" id="UP000199288"/>
    </source>
</evidence>
<evidence type="ECO:0000313" key="1">
    <source>
        <dbReference type="EMBL" id="SEA36012.1"/>
    </source>
</evidence>
<protein>
    <submittedName>
        <fullName evidence="1">Uncharacterized protein</fullName>
    </submittedName>
</protein>
<dbReference type="Proteomes" id="UP000199288">
    <property type="component" value="Unassembled WGS sequence"/>
</dbReference>